<evidence type="ECO:0000313" key="4">
    <source>
        <dbReference type="Proteomes" id="UP000199589"/>
    </source>
</evidence>
<protein>
    <submittedName>
        <fullName evidence="3">Ribonuclease BN, tRNA processing enzyme</fullName>
    </submittedName>
</protein>
<dbReference type="CDD" id="cd07716">
    <property type="entry name" value="RNaseZ_short-form-like_MBL-fold"/>
    <property type="match status" value="1"/>
</dbReference>
<name>A0A1I3ZK42_9LACT</name>
<organism evidence="3 4">
    <name type="scientific">Marinilactibacillus piezotolerans</name>
    <dbReference type="NCBI Taxonomy" id="258723"/>
    <lineage>
        <taxon>Bacteria</taxon>
        <taxon>Bacillati</taxon>
        <taxon>Bacillota</taxon>
        <taxon>Bacilli</taxon>
        <taxon>Lactobacillales</taxon>
        <taxon>Carnobacteriaceae</taxon>
        <taxon>Marinilactibacillus</taxon>
    </lineage>
</organism>
<dbReference type="Pfam" id="PF12706">
    <property type="entry name" value="Lactamase_B_2"/>
    <property type="match status" value="1"/>
</dbReference>
<dbReference type="SMART" id="SM00849">
    <property type="entry name" value="Lactamase_B"/>
    <property type="match status" value="1"/>
</dbReference>
<gene>
    <name evidence="3" type="ORF">SAMN04488569_10354</name>
</gene>
<dbReference type="Gene3D" id="3.60.15.10">
    <property type="entry name" value="Ribonuclease Z/Hydroxyacylglutathione hydrolase-like"/>
    <property type="match status" value="1"/>
</dbReference>
<dbReference type="OrthoDB" id="9794898at2"/>
<dbReference type="SUPFAM" id="SSF56281">
    <property type="entry name" value="Metallo-hydrolase/oxidoreductase"/>
    <property type="match status" value="1"/>
</dbReference>
<dbReference type="AlphaFoldDB" id="A0A1I3ZK42"/>
<evidence type="ECO:0000259" key="2">
    <source>
        <dbReference type="SMART" id="SM00849"/>
    </source>
</evidence>
<dbReference type="Proteomes" id="UP000199589">
    <property type="component" value="Unassembled WGS sequence"/>
</dbReference>
<evidence type="ECO:0000256" key="1">
    <source>
        <dbReference type="ARBA" id="ARBA00022833"/>
    </source>
</evidence>
<dbReference type="PANTHER" id="PTHR46018">
    <property type="entry name" value="ZINC PHOSPHODIESTERASE ELAC PROTEIN 1"/>
    <property type="match status" value="1"/>
</dbReference>
<sequence>MRVIILGYYGGYPTRDTGTSSYLLESEGYHLLLDAGSGSLLALEHHLDPLELDSVLLTHYHHDHIADLGVLQFTRQLKRDEDGNRASILPIYGHSDDKQSFLKTTMDEVSQGIDYTKEKQISIGPFDILHLKTLHPVPCYAFRIIERKTGKVMVFTADSGFIEELIPLAENADLLIADSNFFKGMENHSVHMTSKECGRIANKANVKTLVLSHLPQKGDLQKLRREAAEEAPKTKTILAEKNLELIV</sequence>
<keyword evidence="4" id="KW-1185">Reference proteome</keyword>
<feature type="domain" description="Metallo-beta-lactamase" evidence="2">
    <location>
        <begin position="18"/>
        <end position="213"/>
    </location>
</feature>
<reference evidence="4" key="1">
    <citation type="submission" date="2016-10" db="EMBL/GenBank/DDBJ databases">
        <authorList>
            <person name="Varghese N."/>
            <person name="Submissions S."/>
        </authorList>
    </citation>
    <scope>NUCLEOTIDE SEQUENCE [LARGE SCALE GENOMIC DNA]</scope>
    <source>
        <strain evidence="4">DSM 16108</strain>
    </source>
</reference>
<dbReference type="EMBL" id="FOSJ01000035">
    <property type="protein sequence ID" value="SFK44417.1"/>
    <property type="molecule type" value="Genomic_DNA"/>
</dbReference>
<dbReference type="InterPro" id="IPR036866">
    <property type="entry name" value="RibonucZ/Hydroxyglut_hydro"/>
</dbReference>
<dbReference type="PANTHER" id="PTHR46018:SF4">
    <property type="entry name" value="METALLO-HYDROLASE YHFI-RELATED"/>
    <property type="match status" value="1"/>
</dbReference>
<proteinExistence type="predicted"/>
<accession>A0A1I3ZK42</accession>
<keyword evidence="1" id="KW-0862">Zinc</keyword>
<dbReference type="InterPro" id="IPR001279">
    <property type="entry name" value="Metallo-B-lactamas"/>
</dbReference>
<dbReference type="STRING" id="258723.GCA_900169305_00076"/>
<dbReference type="GO" id="GO:0042781">
    <property type="term" value="F:3'-tRNA processing endoribonuclease activity"/>
    <property type="evidence" value="ECO:0007669"/>
    <property type="project" value="TreeGrafter"/>
</dbReference>
<dbReference type="RefSeq" id="WP_072694505.1">
    <property type="nucleotide sequence ID" value="NZ_FOSJ01000035.1"/>
</dbReference>
<evidence type="ECO:0000313" key="3">
    <source>
        <dbReference type="EMBL" id="SFK44417.1"/>
    </source>
</evidence>